<dbReference type="Proteomes" id="UP001218788">
    <property type="component" value="Unassembled WGS sequence"/>
</dbReference>
<dbReference type="InterPro" id="IPR027016">
    <property type="entry name" value="UCP029811"/>
</dbReference>
<name>A0ABT5KX41_9ALTE</name>
<accession>A0ABT5KX41</accession>
<evidence type="ECO:0000256" key="1">
    <source>
        <dbReference type="SAM" id="SignalP"/>
    </source>
</evidence>
<protein>
    <submittedName>
        <fullName evidence="3">YceI family protein</fullName>
    </submittedName>
</protein>
<sequence>MIKQSLVLLSGLLASPVFADWSVNAEQSSLHFMSTKNAQVTEVHSFGELSGTVTDAGQLTIEVPLSSVNTSIAIRDTRMQEKLFNVAKFPTATFTASVPEELMSLDTGLSKMAKVDGTLSLHGIEAPVSFNVSVSKVADDTLVVSTVSPTLIGAETFGLAAGLDMLQDIAGLKSITHTSPVTFSVTFEM</sequence>
<reference evidence="3 4" key="1">
    <citation type="submission" date="2022-10" db="EMBL/GenBank/DDBJ databases">
        <title>Alteromonas sp. chi3 Genome sequencing.</title>
        <authorList>
            <person name="Park S."/>
        </authorList>
    </citation>
    <scope>NUCLEOTIDE SEQUENCE [LARGE SCALE GENOMIC DNA]</scope>
    <source>
        <strain evidence="4">chi3</strain>
    </source>
</reference>
<keyword evidence="4" id="KW-1185">Reference proteome</keyword>
<feature type="domain" description="Lipid/polyisoprenoid-binding YceI-like" evidence="2">
    <location>
        <begin position="20"/>
        <end position="188"/>
    </location>
</feature>
<dbReference type="SMART" id="SM00867">
    <property type="entry name" value="YceI"/>
    <property type="match status" value="1"/>
</dbReference>
<dbReference type="Pfam" id="PF04264">
    <property type="entry name" value="YceI"/>
    <property type="match status" value="1"/>
</dbReference>
<evidence type="ECO:0000259" key="2">
    <source>
        <dbReference type="SMART" id="SM00867"/>
    </source>
</evidence>
<comment type="caution">
    <text evidence="3">The sequence shown here is derived from an EMBL/GenBank/DDBJ whole genome shotgun (WGS) entry which is preliminary data.</text>
</comment>
<dbReference type="RefSeq" id="WP_273637699.1">
    <property type="nucleotide sequence ID" value="NZ_JAQQXP010000001.1"/>
</dbReference>
<gene>
    <name evidence="3" type="ORF">OIK42_01040</name>
</gene>
<dbReference type="EMBL" id="JAQQXP010000001">
    <property type="protein sequence ID" value="MDC8829334.1"/>
    <property type="molecule type" value="Genomic_DNA"/>
</dbReference>
<feature type="signal peptide" evidence="1">
    <location>
        <begin position="1"/>
        <end position="19"/>
    </location>
</feature>
<dbReference type="SUPFAM" id="SSF101874">
    <property type="entry name" value="YceI-like"/>
    <property type="match status" value="1"/>
</dbReference>
<dbReference type="PANTHER" id="PTHR34406:SF1">
    <property type="entry name" value="PROTEIN YCEI"/>
    <property type="match status" value="1"/>
</dbReference>
<dbReference type="Gene3D" id="2.40.128.110">
    <property type="entry name" value="Lipid/polyisoprenoid-binding, YceI-like"/>
    <property type="match status" value="1"/>
</dbReference>
<dbReference type="InterPro" id="IPR036761">
    <property type="entry name" value="TTHA0802/YceI-like_sf"/>
</dbReference>
<evidence type="ECO:0000313" key="4">
    <source>
        <dbReference type="Proteomes" id="UP001218788"/>
    </source>
</evidence>
<proteinExistence type="predicted"/>
<evidence type="ECO:0000313" key="3">
    <source>
        <dbReference type="EMBL" id="MDC8829334.1"/>
    </source>
</evidence>
<dbReference type="PIRSF" id="PIRSF029811">
    <property type="entry name" value="UCP029811"/>
    <property type="match status" value="1"/>
</dbReference>
<feature type="chain" id="PRO_5045997331" evidence="1">
    <location>
        <begin position="20"/>
        <end position="189"/>
    </location>
</feature>
<dbReference type="InterPro" id="IPR007372">
    <property type="entry name" value="Lipid/polyisoprenoid-bd_YceI"/>
</dbReference>
<dbReference type="PANTHER" id="PTHR34406">
    <property type="entry name" value="PROTEIN YCEI"/>
    <property type="match status" value="1"/>
</dbReference>
<keyword evidence="1" id="KW-0732">Signal</keyword>
<organism evidence="3 4">
    <name type="scientific">Alteromonas gilva</name>
    <dbReference type="NCBI Taxonomy" id="2987522"/>
    <lineage>
        <taxon>Bacteria</taxon>
        <taxon>Pseudomonadati</taxon>
        <taxon>Pseudomonadota</taxon>
        <taxon>Gammaproteobacteria</taxon>
        <taxon>Alteromonadales</taxon>
        <taxon>Alteromonadaceae</taxon>
        <taxon>Alteromonas/Salinimonas group</taxon>
        <taxon>Alteromonas</taxon>
    </lineage>
</organism>